<evidence type="ECO:0000256" key="3">
    <source>
        <dbReference type="ARBA" id="ARBA00023211"/>
    </source>
</evidence>
<dbReference type="PANTHER" id="PTHR45668:SF2">
    <property type="entry name" value="SERINE_THREONINE-PROTEIN PHOSPHATASE WITH EF-HANDS 2"/>
    <property type="match status" value="1"/>
</dbReference>
<dbReference type="PANTHER" id="PTHR45668">
    <property type="entry name" value="SERINE/THREONINE-PROTEIN PHOSPHATASE 5-RELATED"/>
    <property type="match status" value="1"/>
</dbReference>
<name>A0A3P8UM38_CYNSE</name>
<protein>
    <submittedName>
        <fullName evidence="4">Protein phosphatase with EF-hand domain 2</fullName>
    </submittedName>
</protein>
<reference evidence="4" key="2">
    <citation type="submission" date="2025-08" db="UniProtKB">
        <authorList>
            <consortium name="Ensembl"/>
        </authorList>
    </citation>
    <scope>IDENTIFICATION</scope>
</reference>
<dbReference type="CDD" id="cd23767">
    <property type="entry name" value="IQCD"/>
    <property type="match status" value="1"/>
</dbReference>
<keyword evidence="3" id="KW-0464">Manganese</keyword>
<proteinExistence type="predicted"/>
<sequence>MQCKIIFLKKKHVYTDSTHHFTVHSIRAAVLIQRWYRRYVARLEIRRRCTWNIFQSIEYAGQQDQIKLYNFFVFLMQHFTPASSERNLISHIFHDDPRHGAQLETFHCYESIEVSNSYTGPRLTFPLTFCGVSKLVETFKHRQVGALAQTVKHIPGRK</sequence>
<dbReference type="GeneTree" id="ENSGT00940000157870"/>
<dbReference type="Pfam" id="PF00612">
    <property type="entry name" value="IQ"/>
    <property type="match status" value="1"/>
</dbReference>
<reference evidence="4 5" key="1">
    <citation type="journal article" date="2014" name="Nat. Genet.">
        <title>Whole-genome sequence of a flatfish provides insights into ZW sex chromosome evolution and adaptation to a benthic lifestyle.</title>
        <authorList>
            <person name="Chen S."/>
            <person name="Zhang G."/>
            <person name="Shao C."/>
            <person name="Huang Q."/>
            <person name="Liu G."/>
            <person name="Zhang P."/>
            <person name="Song W."/>
            <person name="An N."/>
            <person name="Chalopin D."/>
            <person name="Volff J.N."/>
            <person name="Hong Y."/>
            <person name="Li Q."/>
            <person name="Sha Z."/>
            <person name="Zhou H."/>
            <person name="Xie M."/>
            <person name="Yu Q."/>
            <person name="Liu Y."/>
            <person name="Xiang H."/>
            <person name="Wang N."/>
            <person name="Wu K."/>
            <person name="Yang C."/>
            <person name="Zhou Q."/>
            <person name="Liao X."/>
            <person name="Yang L."/>
            <person name="Hu Q."/>
            <person name="Zhang J."/>
            <person name="Meng L."/>
            <person name="Jin L."/>
            <person name="Tian Y."/>
            <person name="Lian J."/>
            <person name="Yang J."/>
            <person name="Miao G."/>
            <person name="Liu S."/>
            <person name="Liang Z."/>
            <person name="Yan F."/>
            <person name="Li Y."/>
            <person name="Sun B."/>
            <person name="Zhang H."/>
            <person name="Zhang J."/>
            <person name="Zhu Y."/>
            <person name="Du M."/>
            <person name="Zhao Y."/>
            <person name="Schartl M."/>
            <person name="Tang Q."/>
            <person name="Wang J."/>
        </authorList>
    </citation>
    <scope>NUCLEOTIDE SEQUENCE</scope>
</reference>
<dbReference type="Proteomes" id="UP000265120">
    <property type="component" value="Chromosome 14"/>
</dbReference>
<evidence type="ECO:0000313" key="4">
    <source>
        <dbReference type="Ensembl" id="ENSCSEP00000001330.1"/>
    </source>
</evidence>
<organism evidence="4 5">
    <name type="scientific">Cynoglossus semilaevis</name>
    <name type="common">Tongue sole</name>
    <dbReference type="NCBI Taxonomy" id="244447"/>
    <lineage>
        <taxon>Eukaryota</taxon>
        <taxon>Metazoa</taxon>
        <taxon>Chordata</taxon>
        <taxon>Craniata</taxon>
        <taxon>Vertebrata</taxon>
        <taxon>Euteleostomi</taxon>
        <taxon>Actinopterygii</taxon>
        <taxon>Neopterygii</taxon>
        <taxon>Teleostei</taxon>
        <taxon>Neoteleostei</taxon>
        <taxon>Acanthomorphata</taxon>
        <taxon>Carangaria</taxon>
        <taxon>Pleuronectiformes</taxon>
        <taxon>Pleuronectoidei</taxon>
        <taxon>Cynoglossidae</taxon>
        <taxon>Cynoglossinae</taxon>
        <taxon>Cynoglossus</taxon>
    </lineage>
</organism>
<comment type="cofactor">
    <cofactor evidence="1">
        <name>Mn(2+)</name>
        <dbReference type="ChEBI" id="CHEBI:29035"/>
    </cofactor>
</comment>
<dbReference type="PROSITE" id="PS50096">
    <property type="entry name" value="IQ"/>
    <property type="match status" value="1"/>
</dbReference>
<dbReference type="GO" id="GO:0043409">
    <property type="term" value="P:negative regulation of MAPK cascade"/>
    <property type="evidence" value="ECO:0007669"/>
    <property type="project" value="TreeGrafter"/>
</dbReference>
<keyword evidence="2" id="KW-0479">Metal-binding</keyword>
<dbReference type="AlphaFoldDB" id="A0A3P8UM38"/>
<dbReference type="GO" id="GO:0046872">
    <property type="term" value="F:metal ion binding"/>
    <property type="evidence" value="ECO:0007669"/>
    <property type="project" value="UniProtKB-KW"/>
</dbReference>
<keyword evidence="5" id="KW-1185">Reference proteome</keyword>
<accession>A0A3P8UM38</accession>
<evidence type="ECO:0000313" key="5">
    <source>
        <dbReference type="Proteomes" id="UP000265120"/>
    </source>
</evidence>
<evidence type="ECO:0000256" key="1">
    <source>
        <dbReference type="ARBA" id="ARBA00001936"/>
    </source>
</evidence>
<dbReference type="Ensembl" id="ENSCSET00000001359.1">
    <property type="protein sequence ID" value="ENSCSEP00000001330.1"/>
    <property type="gene ID" value="ENSCSEG00000000902.1"/>
</dbReference>
<dbReference type="InterPro" id="IPR051134">
    <property type="entry name" value="PPP_phosphatase"/>
</dbReference>
<dbReference type="GO" id="GO:0051879">
    <property type="term" value="F:Hsp90 protein binding"/>
    <property type="evidence" value="ECO:0007669"/>
    <property type="project" value="TreeGrafter"/>
</dbReference>
<reference evidence="4" key="3">
    <citation type="submission" date="2025-09" db="UniProtKB">
        <authorList>
            <consortium name="Ensembl"/>
        </authorList>
    </citation>
    <scope>IDENTIFICATION</scope>
</reference>
<evidence type="ECO:0000256" key="2">
    <source>
        <dbReference type="ARBA" id="ARBA00022723"/>
    </source>
</evidence>
<dbReference type="InterPro" id="IPR000048">
    <property type="entry name" value="IQ_motif_EF-hand-BS"/>
</dbReference>